<dbReference type="GO" id="GO:0003887">
    <property type="term" value="F:DNA-directed DNA polymerase activity"/>
    <property type="evidence" value="ECO:0007669"/>
    <property type="project" value="UniProtKB-KW"/>
</dbReference>
<keyword evidence="3" id="KW-0240">DNA-directed RNA polymerase</keyword>
<dbReference type="EC" id="2.7.7.102" evidence="7"/>
<reference evidence="10 11" key="1">
    <citation type="journal article" date="2018" name="Proc. R. Soc. B">
        <title>A non-coding region near Follistatin controls head colour polymorphism in the Gouldian finch.</title>
        <authorList>
            <person name="Toomey M.B."/>
            <person name="Marques C.I."/>
            <person name="Andrade P."/>
            <person name="Araujo P.M."/>
            <person name="Sabatino S."/>
            <person name="Gazda M.A."/>
            <person name="Afonso S."/>
            <person name="Lopes R.J."/>
            <person name="Corbo J.C."/>
            <person name="Carneiro M."/>
        </authorList>
    </citation>
    <scope>NUCLEOTIDE SEQUENCE [LARGE SCALE GENOMIC DNA]</scope>
    <source>
        <strain evidence="10">Red01</strain>
        <tissue evidence="10">Muscle</tissue>
    </source>
</reference>
<name>A0A3L8SVW9_CHLGU</name>
<dbReference type="PANTHER" id="PTHR31399:SF0">
    <property type="entry name" value="DNA-DIRECTED PRIMASE_POLYMERASE PROTEIN"/>
    <property type="match status" value="1"/>
</dbReference>
<keyword evidence="4" id="KW-0548">Nucleotidyltransferase</keyword>
<keyword evidence="4" id="KW-0239">DNA-directed DNA polymerase</keyword>
<organism evidence="10 11">
    <name type="scientific">Chloebia gouldiae</name>
    <name type="common">Gouldian finch</name>
    <name type="synonym">Erythrura gouldiae</name>
    <dbReference type="NCBI Taxonomy" id="44316"/>
    <lineage>
        <taxon>Eukaryota</taxon>
        <taxon>Metazoa</taxon>
        <taxon>Chordata</taxon>
        <taxon>Craniata</taxon>
        <taxon>Vertebrata</taxon>
        <taxon>Euteleostomi</taxon>
        <taxon>Archelosauria</taxon>
        <taxon>Archosauria</taxon>
        <taxon>Dinosauria</taxon>
        <taxon>Saurischia</taxon>
        <taxon>Theropoda</taxon>
        <taxon>Coelurosauria</taxon>
        <taxon>Aves</taxon>
        <taxon>Neognathae</taxon>
        <taxon>Neoaves</taxon>
        <taxon>Telluraves</taxon>
        <taxon>Australaves</taxon>
        <taxon>Passeriformes</taxon>
        <taxon>Passeroidea</taxon>
        <taxon>Passeridae</taxon>
        <taxon>Chloebia</taxon>
    </lineage>
</organism>
<comment type="similarity">
    <text evidence="1">Belongs to the eukaryotic-type primase small subunit family.</text>
</comment>
<evidence type="ECO:0000313" key="10">
    <source>
        <dbReference type="EMBL" id="RLW09298.1"/>
    </source>
</evidence>
<proteinExistence type="inferred from homology"/>
<dbReference type="GO" id="GO:0031297">
    <property type="term" value="P:replication fork processing"/>
    <property type="evidence" value="ECO:0007669"/>
    <property type="project" value="TreeGrafter"/>
</dbReference>
<dbReference type="GO" id="GO:0003682">
    <property type="term" value="F:chromatin binding"/>
    <property type="evidence" value="ECO:0007669"/>
    <property type="project" value="TreeGrafter"/>
</dbReference>
<dbReference type="EMBL" id="QUSF01000005">
    <property type="protein sequence ID" value="RLW09298.1"/>
    <property type="molecule type" value="Genomic_DNA"/>
</dbReference>
<dbReference type="OrthoDB" id="5988181at2759"/>
<comment type="catalytic activity">
    <reaction evidence="6">
        <text>ssDNA + n NTP = ssDNA/pppN(pN)n-1 hybrid + (n-1) diphosphate.</text>
        <dbReference type="EC" id="2.7.7.102"/>
    </reaction>
</comment>
<sequence length="589" mass="66891">MDKGDRGEMKRKWQERLKKVEELASHYERNPLPTVYRPRLSKPSMPSSVWKIFSRQAEAFSYVKTCKEDVHVFALEKNTQTGQRFYLVTTYEELWFYYTQGCKTSLMHCYEVIPEKEACKLYFDLEFYKPANPDADGKSMVMKLIELVSQKLKEFYDVNCSSEDVLNLDSSTDEKFSRHLIFLPQKTVFKDNTHIGNFVRTILQPAIRLMEGRAVVIPTEEAGNVFQCSAGAGLDGSLTNLTSVEDDAKDRPAIAHETKAMEIPHQGENLDFSFLIVKDKEGNKQLFVDLGVYTKNRNFRMYKSSKAGKNVILKIAEDNKFVPNCEKGVSLEEAYFLSSLICNVGASDDINVLSSGFSEERKMSAFLNSKTARSSKADPMEGYQGSPYPEIDNFVHSLVNKDELQGGIRQWSYFSLKELLIYDISGYRWCENIGRPHKSNNIMFSIATWGMPPISFQREQKNCPSLAFLCMQGKTDLVLELLSQSEPNEEESTLMDDRGHTEGKVNPHSNVSDLSKSSVSPESSWSQDFLLSDSEWENTSDDASFLEAAEDVELAEAADDSLNYAMEEIPDEVLLEALRKEDPYAKEGS</sequence>
<evidence type="ECO:0000313" key="11">
    <source>
        <dbReference type="Proteomes" id="UP000276834"/>
    </source>
</evidence>
<dbReference type="AlphaFoldDB" id="A0A3L8SVW9"/>
<dbReference type="EC" id="2.7.7.7" evidence="2"/>
<dbReference type="GO" id="GO:0009411">
    <property type="term" value="P:response to UV"/>
    <property type="evidence" value="ECO:0007669"/>
    <property type="project" value="TreeGrafter"/>
</dbReference>
<keyword evidence="11" id="KW-1185">Reference proteome</keyword>
<dbReference type="STRING" id="44316.ENSEGOP00005005046"/>
<keyword evidence="4" id="KW-0808">Transferase</keyword>
<dbReference type="GO" id="GO:0005634">
    <property type="term" value="C:nucleus"/>
    <property type="evidence" value="ECO:0007669"/>
    <property type="project" value="TreeGrafter"/>
</dbReference>
<comment type="caution">
    <text evidence="10">The sequence shown here is derived from an EMBL/GenBank/DDBJ whole genome shotgun (WGS) entry which is preliminary data.</text>
</comment>
<evidence type="ECO:0000256" key="2">
    <source>
        <dbReference type="ARBA" id="ARBA00012417"/>
    </source>
</evidence>
<evidence type="ECO:0000256" key="1">
    <source>
        <dbReference type="ARBA" id="ARBA00009762"/>
    </source>
</evidence>
<dbReference type="GO" id="GO:0005759">
    <property type="term" value="C:mitochondrial matrix"/>
    <property type="evidence" value="ECO:0007669"/>
    <property type="project" value="TreeGrafter"/>
</dbReference>
<feature type="region of interest" description="Disordered" evidence="9">
    <location>
        <begin position="486"/>
        <end position="523"/>
    </location>
</feature>
<dbReference type="GO" id="GO:0006264">
    <property type="term" value="P:mitochondrial DNA replication"/>
    <property type="evidence" value="ECO:0007669"/>
    <property type="project" value="TreeGrafter"/>
</dbReference>
<feature type="compositionally biased region" description="Low complexity" evidence="9">
    <location>
        <begin position="509"/>
        <end position="523"/>
    </location>
</feature>
<accession>A0A3L8SVW9</accession>
<evidence type="ECO:0000256" key="9">
    <source>
        <dbReference type="SAM" id="MobiDB-lite"/>
    </source>
</evidence>
<dbReference type="Proteomes" id="UP000276834">
    <property type="component" value="Unassembled WGS sequence"/>
</dbReference>
<keyword evidence="3" id="KW-0804">Transcription</keyword>
<comment type="catalytic activity">
    <reaction evidence="8">
        <text>DNA(n) + a 2'-deoxyribonucleoside 5'-triphosphate = DNA(n+1) + diphosphate</text>
        <dbReference type="Rhea" id="RHEA:22508"/>
        <dbReference type="Rhea" id="RHEA-COMP:17339"/>
        <dbReference type="Rhea" id="RHEA-COMP:17340"/>
        <dbReference type="ChEBI" id="CHEBI:33019"/>
        <dbReference type="ChEBI" id="CHEBI:61560"/>
        <dbReference type="ChEBI" id="CHEBI:173112"/>
        <dbReference type="EC" id="2.7.7.7"/>
    </reaction>
    <physiologicalReaction direction="left-to-right" evidence="8">
        <dbReference type="Rhea" id="RHEA:22509"/>
    </physiologicalReaction>
</comment>
<evidence type="ECO:0000256" key="3">
    <source>
        <dbReference type="ARBA" id="ARBA00022478"/>
    </source>
</evidence>
<dbReference type="PANTHER" id="PTHR31399">
    <property type="entry name" value="DNA-DIRECTED PRIMASE / POLYMERASE PROTEIN"/>
    <property type="match status" value="1"/>
</dbReference>
<dbReference type="InterPro" id="IPR044917">
    <property type="entry name" value="PRIMPOL"/>
</dbReference>
<protein>
    <recommendedName>
        <fullName evidence="5">DNA-directed primase/polymerase protein</fullName>
        <ecNumber evidence="7">2.7.7.102</ecNumber>
        <ecNumber evidence="2">2.7.7.7</ecNumber>
    </recommendedName>
</protein>
<gene>
    <name evidence="10" type="ORF">DV515_00002738</name>
</gene>
<evidence type="ECO:0000256" key="5">
    <source>
        <dbReference type="ARBA" id="ARBA00026139"/>
    </source>
</evidence>
<evidence type="ECO:0000256" key="6">
    <source>
        <dbReference type="ARBA" id="ARBA00044677"/>
    </source>
</evidence>
<feature type="compositionally biased region" description="Basic and acidic residues" evidence="9">
    <location>
        <begin position="495"/>
        <end position="505"/>
    </location>
</feature>
<evidence type="ECO:0000256" key="4">
    <source>
        <dbReference type="ARBA" id="ARBA00022932"/>
    </source>
</evidence>
<dbReference type="GO" id="GO:0000428">
    <property type="term" value="C:DNA-directed RNA polymerase complex"/>
    <property type="evidence" value="ECO:0007669"/>
    <property type="project" value="UniProtKB-KW"/>
</dbReference>
<evidence type="ECO:0000256" key="7">
    <source>
        <dbReference type="ARBA" id="ARBA00044768"/>
    </source>
</evidence>
<dbReference type="GO" id="GO:0042276">
    <property type="term" value="P:error-prone translesion synthesis"/>
    <property type="evidence" value="ECO:0007669"/>
    <property type="project" value="InterPro"/>
</dbReference>
<dbReference type="CDD" id="cd22256">
    <property type="entry name" value="PrimPol_RBD"/>
    <property type="match status" value="1"/>
</dbReference>
<evidence type="ECO:0000256" key="8">
    <source>
        <dbReference type="ARBA" id="ARBA00047303"/>
    </source>
</evidence>